<dbReference type="EMBL" id="LSRX01000636">
    <property type="protein sequence ID" value="OLP92081.1"/>
    <property type="molecule type" value="Genomic_DNA"/>
</dbReference>
<comment type="caution">
    <text evidence="2">The sequence shown here is derived from an EMBL/GenBank/DDBJ whole genome shotgun (WGS) entry which is preliminary data.</text>
</comment>
<dbReference type="AlphaFoldDB" id="A0A1Q9DA91"/>
<reference evidence="2 3" key="1">
    <citation type="submission" date="2016-02" db="EMBL/GenBank/DDBJ databases">
        <title>Genome analysis of coral dinoflagellate symbionts highlights evolutionary adaptations to a symbiotic lifestyle.</title>
        <authorList>
            <person name="Aranda M."/>
            <person name="Li Y."/>
            <person name="Liew Y.J."/>
            <person name="Baumgarten S."/>
            <person name="Simakov O."/>
            <person name="Wilson M."/>
            <person name="Piel J."/>
            <person name="Ashoor H."/>
            <person name="Bougouffa S."/>
            <person name="Bajic V.B."/>
            <person name="Ryu T."/>
            <person name="Ravasi T."/>
            <person name="Bayer T."/>
            <person name="Micklem G."/>
            <person name="Kim H."/>
            <person name="Bhak J."/>
            <person name="Lajeunesse T.C."/>
            <person name="Voolstra C.R."/>
        </authorList>
    </citation>
    <scope>NUCLEOTIDE SEQUENCE [LARGE SCALE GENOMIC DNA]</scope>
    <source>
        <strain evidence="2 3">CCMP2467</strain>
    </source>
</reference>
<name>A0A1Q9DA91_SYMMI</name>
<evidence type="ECO:0000313" key="2">
    <source>
        <dbReference type="EMBL" id="OLP92081.1"/>
    </source>
</evidence>
<dbReference type="Proteomes" id="UP000186817">
    <property type="component" value="Unassembled WGS sequence"/>
</dbReference>
<evidence type="ECO:0000313" key="3">
    <source>
        <dbReference type="Proteomes" id="UP000186817"/>
    </source>
</evidence>
<protein>
    <submittedName>
        <fullName evidence="2">Uncharacterized protein</fullName>
    </submittedName>
</protein>
<evidence type="ECO:0000256" key="1">
    <source>
        <dbReference type="SAM" id="MobiDB-lite"/>
    </source>
</evidence>
<feature type="region of interest" description="Disordered" evidence="1">
    <location>
        <begin position="96"/>
        <end position="115"/>
    </location>
</feature>
<accession>A0A1Q9DA91</accession>
<organism evidence="2 3">
    <name type="scientific">Symbiodinium microadriaticum</name>
    <name type="common">Dinoflagellate</name>
    <name type="synonym">Zooxanthella microadriatica</name>
    <dbReference type="NCBI Taxonomy" id="2951"/>
    <lineage>
        <taxon>Eukaryota</taxon>
        <taxon>Sar</taxon>
        <taxon>Alveolata</taxon>
        <taxon>Dinophyceae</taxon>
        <taxon>Suessiales</taxon>
        <taxon>Symbiodiniaceae</taxon>
        <taxon>Symbiodinium</taxon>
    </lineage>
</organism>
<keyword evidence="3" id="KW-1185">Reference proteome</keyword>
<proteinExistence type="predicted"/>
<dbReference type="OrthoDB" id="10303972at2759"/>
<sequence length="201" mass="22699">MASDACLSALCVERVTREKPDKALMDELAKVRGDLRKIQDELHTSQIECKRLAASEKWAREQLEKTEELRSKAARQGSTAEDEIRTLRQALEEKEASLKELEESTQSGAQSAAELKQRALELTEAEKRVKELTADVSRTKEELAAAHAQIKGLQDKLEEAMNSVAQKETSKTKVFDPAMDENLRKELACPEQAHVVYRQRH</sequence>
<gene>
    <name evidence="2" type="ORF">AK812_SmicGene26138</name>
</gene>